<comment type="subcellular location">
    <subcellularLocation>
        <location evidence="1">Cell outer membrane</location>
    </subcellularLocation>
</comment>
<dbReference type="GO" id="GO:0015288">
    <property type="term" value="F:porin activity"/>
    <property type="evidence" value="ECO:0007669"/>
    <property type="project" value="TreeGrafter"/>
</dbReference>
<dbReference type="InterPro" id="IPR003423">
    <property type="entry name" value="OMP_efflux"/>
</dbReference>
<dbReference type="GO" id="GO:1990281">
    <property type="term" value="C:efflux pump complex"/>
    <property type="evidence" value="ECO:0007669"/>
    <property type="project" value="TreeGrafter"/>
</dbReference>
<evidence type="ECO:0008006" key="13">
    <source>
        <dbReference type="Google" id="ProtNLM"/>
    </source>
</evidence>
<dbReference type="GO" id="GO:0009279">
    <property type="term" value="C:cell outer membrane"/>
    <property type="evidence" value="ECO:0007669"/>
    <property type="project" value="UniProtKB-SubCell"/>
</dbReference>
<feature type="compositionally biased region" description="Low complexity" evidence="9">
    <location>
        <begin position="55"/>
        <end position="72"/>
    </location>
</feature>
<evidence type="ECO:0000256" key="6">
    <source>
        <dbReference type="ARBA" id="ARBA00023136"/>
    </source>
</evidence>
<evidence type="ECO:0000256" key="8">
    <source>
        <dbReference type="SAM" id="Coils"/>
    </source>
</evidence>
<evidence type="ECO:0000313" key="11">
    <source>
        <dbReference type="EMBL" id="CAB3706016.1"/>
    </source>
</evidence>
<keyword evidence="3" id="KW-0813">Transport</keyword>
<dbReference type="RefSeq" id="WP_175193037.1">
    <property type="nucleotide sequence ID" value="NZ_CADIJO010000009.1"/>
</dbReference>
<evidence type="ECO:0000256" key="2">
    <source>
        <dbReference type="ARBA" id="ARBA00007613"/>
    </source>
</evidence>
<accession>A0A6S7A031</accession>
<evidence type="ECO:0000256" key="1">
    <source>
        <dbReference type="ARBA" id="ARBA00004442"/>
    </source>
</evidence>
<evidence type="ECO:0000256" key="3">
    <source>
        <dbReference type="ARBA" id="ARBA00022448"/>
    </source>
</evidence>
<dbReference type="SUPFAM" id="SSF56954">
    <property type="entry name" value="Outer membrane efflux proteins (OEP)"/>
    <property type="match status" value="1"/>
</dbReference>
<dbReference type="EMBL" id="CADIJO010000009">
    <property type="protein sequence ID" value="CAB3706016.1"/>
    <property type="molecule type" value="Genomic_DNA"/>
</dbReference>
<dbReference type="Proteomes" id="UP000494111">
    <property type="component" value="Unassembled WGS sequence"/>
</dbReference>
<dbReference type="InterPro" id="IPR051906">
    <property type="entry name" value="TolC-like"/>
</dbReference>
<evidence type="ECO:0000256" key="7">
    <source>
        <dbReference type="ARBA" id="ARBA00023237"/>
    </source>
</evidence>
<organism evidence="11 12">
    <name type="scientific">Achromobacter deleyi</name>
    <dbReference type="NCBI Taxonomy" id="1353891"/>
    <lineage>
        <taxon>Bacteria</taxon>
        <taxon>Pseudomonadati</taxon>
        <taxon>Pseudomonadota</taxon>
        <taxon>Betaproteobacteria</taxon>
        <taxon>Burkholderiales</taxon>
        <taxon>Alcaligenaceae</taxon>
        <taxon>Achromobacter</taxon>
    </lineage>
</organism>
<name>A0A6S7A031_9BURK</name>
<reference evidence="11 12" key="1">
    <citation type="submission" date="2020-04" db="EMBL/GenBank/DDBJ databases">
        <authorList>
            <person name="De Canck E."/>
        </authorList>
    </citation>
    <scope>NUCLEOTIDE SEQUENCE [LARGE SCALE GENOMIC DNA]</scope>
    <source>
        <strain evidence="11 12">LMG 3458</strain>
    </source>
</reference>
<feature type="coiled-coil region" evidence="8">
    <location>
        <begin position="233"/>
        <end position="267"/>
    </location>
</feature>
<feature type="signal peptide" evidence="10">
    <location>
        <begin position="1"/>
        <end position="23"/>
    </location>
</feature>
<keyword evidence="6" id="KW-0472">Membrane</keyword>
<keyword evidence="8" id="KW-0175">Coiled coil</keyword>
<keyword evidence="5" id="KW-0812">Transmembrane</keyword>
<evidence type="ECO:0000256" key="9">
    <source>
        <dbReference type="SAM" id="MobiDB-lite"/>
    </source>
</evidence>
<evidence type="ECO:0000256" key="10">
    <source>
        <dbReference type="SAM" id="SignalP"/>
    </source>
</evidence>
<evidence type="ECO:0000256" key="5">
    <source>
        <dbReference type="ARBA" id="ARBA00022692"/>
    </source>
</evidence>
<dbReference type="AlphaFoldDB" id="A0A6S7A031"/>
<feature type="compositionally biased region" description="Low complexity" evidence="9">
    <location>
        <begin position="24"/>
        <end position="37"/>
    </location>
</feature>
<comment type="similarity">
    <text evidence="2">Belongs to the outer membrane factor (OMF) (TC 1.B.17) family.</text>
</comment>
<evidence type="ECO:0000256" key="4">
    <source>
        <dbReference type="ARBA" id="ARBA00022452"/>
    </source>
</evidence>
<proteinExistence type="inferred from homology"/>
<keyword evidence="4" id="KW-1134">Transmembrane beta strand</keyword>
<dbReference type="PANTHER" id="PTHR30026">
    <property type="entry name" value="OUTER MEMBRANE PROTEIN TOLC"/>
    <property type="match status" value="1"/>
</dbReference>
<dbReference type="Pfam" id="PF02321">
    <property type="entry name" value="OEP"/>
    <property type="match status" value="2"/>
</dbReference>
<gene>
    <name evidence="11" type="ORF">LMG3458_02929</name>
</gene>
<protein>
    <recommendedName>
        <fullName evidence="13">Outer membrane efflux protein BepC</fullName>
    </recommendedName>
</protein>
<evidence type="ECO:0000313" key="12">
    <source>
        <dbReference type="Proteomes" id="UP000494111"/>
    </source>
</evidence>
<feature type="chain" id="PRO_5028911781" description="Outer membrane efflux protein BepC" evidence="10">
    <location>
        <begin position="24"/>
        <end position="493"/>
    </location>
</feature>
<keyword evidence="10" id="KW-0732">Signal</keyword>
<dbReference type="PANTHER" id="PTHR30026:SF20">
    <property type="entry name" value="OUTER MEMBRANE PROTEIN TOLC"/>
    <property type="match status" value="1"/>
</dbReference>
<keyword evidence="7" id="KW-0998">Cell outer membrane</keyword>
<feature type="region of interest" description="Disordered" evidence="9">
    <location>
        <begin position="24"/>
        <end position="72"/>
    </location>
</feature>
<sequence length="493" mass="53786">MKALFPLTLALPLWLGGAMPALSAGQGAAQPRGQGAPVSVAPPFLSAADADGPADRSATAAPTARAPSTPAPAGHAVTIAEALALAQRYSMRLRMASARVDAAKAGIASARSAYYPKLQALAKTDDAIDHRYPGYRRTNDEYGQAQFSLQYTALDFGRRAADLARNESGRQGSEFAYRQEGADLQFDTVRVYVDSERYRRMQAIAQEHVAELRRLASLMQERVRGGLSPQSELIRSQLALTNAQNRLKTLTKNFDQAQQSLRALTGETVRSQAITLQLDQIDVAADVLASSIDGNYSLQSLRAQLRGADAGVDRARADRYPKVDVIASYKKPFEDEARGLGANVYAQVTLDIFDGGLKSARIDEAGAAQREAQARFEATRRELRDAADRLVFDVDTTYQQWQLSATGQQEAARTQALYLDEFRLGSRSLNDLISAQNDYFTQRVDNIDAYSNHLLSVLGLFHVAGRMEDGLDTLGLVPRHIRTGPPLSQDPRS</sequence>
<dbReference type="GO" id="GO:0015562">
    <property type="term" value="F:efflux transmembrane transporter activity"/>
    <property type="evidence" value="ECO:0007669"/>
    <property type="project" value="InterPro"/>
</dbReference>
<dbReference type="Gene3D" id="1.20.1600.10">
    <property type="entry name" value="Outer membrane efflux proteins (OEP)"/>
    <property type="match status" value="1"/>
</dbReference>